<dbReference type="SUPFAM" id="SSF48371">
    <property type="entry name" value="ARM repeat"/>
    <property type="match status" value="1"/>
</dbReference>
<accession>A0A3B4FLN7</accession>
<dbReference type="InterPro" id="IPR012295">
    <property type="entry name" value="TBP_dom_sf"/>
</dbReference>
<dbReference type="AlphaFoldDB" id="A0A3B4FLN7"/>
<evidence type="ECO:0000259" key="6">
    <source>
        <dbReference type="SMART" id="SM01020"/>
    </source>
</evidence>
<dbReference type="GeneTree" id="ENSGT00940000157025"/>
<evidence type="ECO:0000256" key="1">
    <source>
        <dbReference type="ARBA" id="ARBA00004184"/>
    </source>
</evidence>
<reference evidence="7" key="1">
    <citation type="submission" date="2023-09" db="UniProtKB">
        <authorList>
            <consortium name="Ensembl"/>
        </authorList>
    </citation>
    <scope>IDENTIFICATION</scope>
</reference>
<dbReference type="GO" id="GO:0012505">
    <property type="term" value="C:endomembrane system"/>
    <property type="evidence" value="ECO:0007669"/>
    <property type="project" value="UniProtKB-SubCell"/>
</dbReference>
<dbReference type="InterPro" id="IPR016024">
    <property type="entry name" value="ARM-type_fold"/>
</dbReference>
<dbReference type="SMART" id="SM01020">
    <property type="entry name" value="B2-adapt-app_C"/>
    <property type="match status" value="1"/>
</dbReference>
<organism evidence="7">
    <name type="scientific">Pundamilia nyererei</name>
    <dbReference type="NCBI Taxonomy" id="303518"/>
    <lineage>
        <taxon>Eukaryota</taxon>
        <taxon>Metazoa</taxon>
        <taxon>Chordata</taxon>
        <taxon>Craniata</taxon>
        <taxon>Vertebrata</taxon>
        <taxon>Euteleostomi</taxon>
        <taxon>Actinopterygii</taxon>
        <taxon>Neopterygii</taxon>
        <taxon>Teleostei</taxon>
        <taxon>Neoteleostei</taxon>
        <taxon>Acanthomorphata</taxon>
        <taxon>Ovalentaria</taxon>
        <taxon>Cichlomorphae</taxon>
        <taxon>Cichliformes</taxon>
        <taxon>Cichlidae</taxon>
        <taxon>African cichlids</taxon>
        <taxon>Pseudocrenilabrinae</taxon>
        <taxon>Haplochromini</taxon>
        <taxon>Pundamilia</taxon>
    </lineage>
</organism>
<name>A0A3B4FLN7_9CICH</name>
<evidence type="ECO:0000256" key="4">
    <source>
        <dbReference type="ARBA" id="ARBA00022927"/>
    </source>
</evidence>
<protein>
    <submittedName>
        <fullName evidence="7">AP-4 complex subunit beta-1-like</fullName>
    </submittedName>
</protein>
<evidence type="ECO:0000313" key="7">
    <source>
        <dbReference type="Ensembl" id="ENSPNYP00000010689.1"/>
    </source>
</evidence>
<dbReference type="Gene3D" id="1.25.10.10">
    <property type="entry name" value="Leucine-rich Repeat Variant"/>
    <property type="match status" value="1"/>
</dbReference>
<keyword evidence="4" id="KW-0653">Protein transport</keyword>
<dbReference type="InterPro" id="IPR026739">
    <property type="entry name" value="AP_beta"/>
</dbReference>
<dbReference type="Gene3D" id="3.30.310.10">
    <property type="entry name" value="TATA-Binding Protein"/>
    <property type="match status" value="1"/>
</dbReference>
<sequence>AARLRHRHESLLMRVLFVNSSDSPHLIHFFHYFYVQMDLCVHVMLRKKDMSVCLQLLLRSVPGLLGPHYKRFFCGYAEPAYIKERKMQVLVELVNDENVAMILDELKGYCTDVNTDTAQAAISAIGRIGRSYSDRCLQILTGLLGLKQDHITSAVVQTMRDLVWVCPQCSDTVCLALDGCEETLQDIQGRQALLWLLGVYGERISTAPYTLEVFIDRVRSEASLGIKMELLTATMRLFLCRPAETQDMLGRLLHYCIEEETDMCVRDQALLYYRLLHCGIEKTREVLQGRRSDPSLGVLIGRPAKPVSQWARCFNTLEPLSQGAVEAESDRSDSAMRCSDSSTNVLASSIAVDCAWIEECVRCPAVLHCSPQSLQAAMQLVNIQTLAFTPQHMLPWRVYLYTHTQLRVSEDGQEEEEGIKVILNQQPKDDDALRQFLTILITVLNTLSSEKD</sequence>
<dbReference type="InterPro" id="IPR015151">
    <property type="entry name" value="B-adaptin_app_sub_C"/>
</dbReference>
<feature type="domain" description="Beta-adaptin appendage C-terminal subdomain" evidence="6">
    <location>
        <begin position="350"/>
        <end position="445"/>
    </location>
</feature>
<evidence type="ECO:0000256" key="3">
    <source>
        <dbReference type="ARBA" id="ARBA00022448"/>
    </source>
</evidence>
<keyword evidence="5" id="KW-0472">Membrane</keyword>
<dbReference type="GO" id="GO:0016192">
    <property type="term" value="P:vesicle-mediated transport"/>
    <property type="evidence" value="ECO:0007669"/>
    <property type="project" value="InterPro"/>
</dbReference>
<dbReference type="STRING" id="303518.ENSPNYP00000010689"/>
<dbReference type="GO" id="GO:0006886">
    <property type="term" value="P:intracellular protein transport"/>
    <property type="evidence" value="ECO:0007669"/>
    <property type="project" value="InterPro"/>
</dbReference>
<proteinExistence type="inferred from homology"/>
<evidence type="ECO:0000256" key="2">
    <source>
        <dbReference type="ARBA" id="ARBA00006613"/>
    </source>
</evidence>
<dbReference type="InterPro" id="IPR011989">
    <property type="entry name" value="ARM-like"/>
</dbReference>
<keyword evidence="3" id="KW-0813">Transport</keyword>
<comment type="similarity">
    <text evidence="2">Belongs to the adaptor complexes large subunit family.</text>
</comment>
<dbReference type="Pfam" id="PF01602">
    <property type="entry name" value="Adaptin_N"/>
    <property type="match status" value="1"/>
</dbReference>
<dbReference type="Ensembl" id="ENSPNYT00000010950.1">
    <property type="protein sequence ID" value="ENSPNYP00000010689.1"/>
    <property type="gene ID" value="ENSPNYG00000008070.1"/>
</dbReference>
<comment type="subcellular location">
    <subcellularLocation>
        <location evidence="1">Endomembrane system</location>
        <topology evidence="1">Peripheral membrane protein</topology>
    </subcellularLocation>
</comment>
<dbReference type="PANTHER" id="PTHR11134">
    <property type="entry name" value="ADAPTOR COMPLEX SUBUNIT BETA FAMILY MEMBER"/>
    <property type="match status" value="1"/>
</dbReference>
<dbReference type="GO" id="GO:0030131">
    <property type="term" value="C:clathrin adaptor complex"/>
    <property type="evidence" value="ECO:0007669"/>
    <property type="project" value="InterPro"/>
</dbReference>
<dbReference type="InterPro" id="IPR002553">
    <property type="entry name" value="Clathrin/coatomer_adapt-like_N"/>
</dbReference>
<evidence type="ECO:0000256" key="5">
    <source>
        <dbReference type="ARBA" id="ARBA00023136"/>
    </source>
</evidence>